<keyword evidence="3" id="KW-1185">Reference proteome</keyword>
<dbReference type="AlphaFoldDB" id="A0A0J6V8Z9"/>
<sequence>MADVLPLGVDANDITSDSTEYTADRTLRRGPSRGSRSYYVQDDVVQRVLTRLGEVGFGQSQEPEAQRRVCDALPGILEELALDEIYAFPLDEAVPGAAMDPLSAIVASRLADDFGLGADEATLLGQREQGAIARLRRYRAAPVFNEIPTRPDYF</sequence>
<dbReference type="EMBL" id="LABY01000118">
    <property type="protein sequence ID" value="KMO35446.1"/>
    <property type="molecule type" value="Genomic_DNA"/>
</dbReference>
<evidence type="ECO:0000313" key="3">
    <source>
        <dbReference type="Proteomes" id="UP000035955"/>
    </source>
</evidence>
<evidence type="ECO:0000256" key="1">
    <source>
        <dbReference type="SAM" id="MobiDB-lite"/>
    </source>
</evidence>
<name>A0A0J6V8Z9_9HYPH</name>
<dbReference type="PATRIC" id="fig|298794.3.peg.566"/>
<comment type="caution">
    <text evidence="2">The sequence shown here is derived from an EMBL/GenBank/DDBJ whole genome shotgun (WGS) entry which is preliminary data.</text>
</comment>
<dbReference type="RefSeq" id="WP_048445450.1">
    <property type="nucleotide sequence ID" value="NZ_LABY01000118.1"/>
</dbReference>
<evidence type="ECO:0000313" key="2">
    <source>
        <dbReference type="EMBL" id="KMO35446.1"/>
    </source>
</evidence>
<proteinExistence type="predicted"/>
<dbReference type="Proteomes" id="UP000035955">
    <property type="component" value="Unassembled WGS sequence"/>
</dbReference>
<protein>
    <submittedName>
        <fullName evidence="2">Uncharacterized protein</fullName>
    </submittedName>
</protein>
<gene>
    <name evidence="2" type="ORF">VQ02_17335</name>
</gene>
<reference evidence="2 3" key="1">
    <citation type="submission" date="2015-03" db="EMBL/GenBank/DDBJ databases">
        <title>Genome sequencing of Methylobacterium variabile DSM 16961.</title>
        <authorList>
            <person name="Chaudhry V."/>
            <person name="Patil P.B."/>
        </authorList>
    </citation>
    <scope>NUCLEOTIDE SEQUENCE [LARGE SCALE GENOMIC DNA]</scope>
    <source>
        <strain evidence="2 3">DSM 16961</strain>
    </source>
</reference>
<organism evidence="2 3">
    <name type="scientific">Methylobacterium variabile</name>
    <dbReference type="NCBI Taxonomy" id="298794"/>
    <lineage>
        <taxon>Bacteria</taxon>
        <taxon>Pseudomonadati</taxon>
        <taxon>Pseudomonadota</taxon>
        <taxon>Alphaproteobacteria</taxon>
        <taxon>Hyphomicrobiales</taxon>
        <taxon>Methylobacteriaceae</taxon>
        <taxon>Methylobacterium</taxon>
    </lineage>
</organism>
<dbReference type="OrthoDB" id="9897428at2"/>
<accession>A0A0J6V8Z9</accession>
<feature type="region of interest" description="Disordered" evidence="1">
    <location>
        <begin position="15"/>
        <end position="35"/>
    </location>
</feature>